<evidence type="ECO:0000256" key="5">
    <source>
        <dbReference type="SAM" id="Phobius"/>
    </source>
</evidence>
<evidence type="ECO:0000259" key="6">
    <source>
        <dbReference type="Pfam" id="PF04932"/>
    </source>
</evidence>
<dbReference type="Proteomes" id="UP000215999">
    <property type="component" value="Unassembled WGS sequence"/>
</dbReference>
<feature type="transmembrane region" description="Helical" evidence="5">
    <location>
        <begin position="147"/>
        <end position="169"/>
    </location>
</feature>
<reference evidence="7 8" key="1">
    <citation type="journal article" date="2016" name="Antonie Van Leeuwenhoek">
        <title>Photobacterium sanguinicancri sp. nov. isolated from marine animals.</title>
        <authorList>
            <person name="Gomez-Gil B."/>
            <person name="Roque A."/>
            <person name="Rotllant G."/>
            <person name="Romalde J.L."/>
            <person name="Doce A."/>
            <person name="Eggermont M."/>
            <person name="Defoirdt T."/>
        </authorList>
    </citation>
    <scope>NUCLEOTIDE SEQUENCE [LARGE SCALE GENOMIC DNA]</scope>
    <source>
        <strain evidence="7 8">CAIM 1827</strain>
    </source>
</reference>
<feature type="transmembrane region" description="Helical" evidence="5">
    <location>
        <begin position="18"/>
        <end position="37"/>
    </location>
</feature>
<keyword evidence="4 5" id="KW-0472">Membrane</keyword>
<evidence type="ECO:0000256" key="1">
    <source>
        <dbReference type="ARBA" id="ARBA00004141"/>
    </source>
</evidence>
<sequence length="179" mass="20427">MYSIYFSVMALNFSRVKVILAGSLCFPLLLGIVFYGLTIKSQNKEVSLSSIEAVSVNDPRAEMWTSYFDKALDRPILGYGAGYTSLKNAIQFDIDKTQNWSIEMKTHAHNVFLNKQLQMGVVGLALFLLLYGYAFKSAVFPYRRDDLSLIALLVFVGYFSKSLTDDFFIRNSLIMFWFL</sequence>
<proteinExistence type="predicted"/>
<dbReference type="PANTHER" id="PTHR37422:SF13">
    <property type="entry name" value="LIPOPOLYSACCHARIDE BIOSYNTHESIS PROTEIN PA4999-RELATED"/>
    <property type="match status" value="1"/>
</dbReference>
<evidence type="ECO:0000313" key="7">
    <source>
        <dbReference type="EMBL" id="OZS41312.1"/>
    </source>
</evidence>
<protein>
    <recommendedName>
        <fullName evidence="6">O-antigen ligase-related domain-containing protein</fullName>
    </recommendedName>
</protein>
<keyword evidence="2 5" id="KW-0812">Transmembrane</keyword>
<evidence type="ECO:0000256" key="4">
    <source>
        <dbReference type="ARBA" id="ARBA00023136"/>
    </source>
</evidence>
<feature type="domain" description="O-antigen ligase-related" evidence="6">
    <location>
        <begin position="5"/>
        <end position="128"/>
    </location>
</feature>
<comment type="caution">
    <text evidence="7">The sequence shown here is derived from an EMBL/GenBank/DDBJ whole genome shotgun (WGS) entry which is preliminary data.</text>
</comment>
<evidence type="ECO:0000256" key="3">
    <source>
        <dbReference type="ARBA" id="ARBA00022989"/>
    </source>
</evidence>
<feature type="transmembrane region" description="Helical" evidence="5">
    <location>
        <begin position="117"/>
        <end position="135"/>
    </location>
</feature>
<feature type="non-terminal residue" evidence="7">
    <location>
        <position position="179"/>
    </location>
</feature>
<gene>
    <name evidence="7" type="ORF">ASV53_24435</name>
</gene>
<name>A0ABX4FR36_9GAMM</name>
<keyword evidence="8" id="KW-1185">Reference proteome</keyword>
<organism evidence="7 8">
    <name type="scientific">Photobacterium sanguinicancri</name>
    <dbReference type="NCBI Taxonomy" id="875932"/>
    <lineage>
        <taxon>Bacteria</taxon>
        <taxon>Pseudomonadati</taxon>
        <taxon>Pseudomonadota</taxon>
        <taxon>Gammaproteobacteria</taxon>
        <taxon>Vibrionales</taxon>
        <taxon>Vibrionaceae</taxon>
        <taxon>Photobacterium</taxon>
    </lineage>
</organism>
<dbReference type="PANTHER" id="PTHR37422">
    <property type="entry name" value="TEICHURONIC ACID BIOSYNTHESIS PROTEIN TUAE"/>
    <property type="match status" value="1"/>
</dbReference>
<comment type="subcellular location">
    <subcellularLocation>
        <location evidence="1">Membrane</location>
        <topology evidence="1">Multi-pass membrane protein</topology>
    </subcellularLocation>
</comment>
<dbReference type="InterPro" id="IPR051533">
    <property type="entry name" value="WaaL-like"/>
</dbReference>
<accession>A0ABX4FR36</accession>
<dbReference type="Pfam" id="PF04932">
    <property type="entry name" value="Wzy_C"/>
    <property type="match status" value="1"/>
</dbReference>
<keyword evidence="3 5" id="KW-1133">Transmembrane helix</keyword>
<dbReference type="EMBL" id="NOIF01000430">
    <property type="protein sequence ID" value="OZS41312.1"/>
    <property type="molecule type" value="Genomic_DNA"/>
</dbReference>
<dbReference type="InterPro" id="IPR007016">
    <property type="entry name" value="O-antigen_ligase-rel_domated"/>
</dbReference>
<evidence type="ECO:0000313" key="8">
    <source>
        <dbReference type="Proteomes" id="UP000215999"/>
    </source>
</evidence>
<evidence type="ECO:0000256" key="2">
    <source>
        <dbReference type="ARBA" id="ARBA00022692"/>
    </source>
</evidence>